<keyword evidence="2" id="KW-0808">Transferase</keyword>
<dbReference type="InterPro" id="IPR045318">
    <property type="entry name" value="EZH1/2-like"/>
</dbReference>
<dbReference type="EMBL" id="JABBWK010000027">
    <property type="protein sequence ID" value="KAG1900432.1"/>
    <property type="molecule type" value="Genomic_DNA"/>
</dbReference>
<dbReference type="SUPFAM" id="SSF82199">
    <property type="entry name" value="SET domain"/>
    <property type="match status" value="1"/>
</dbReference>
<dbReference type="Gene3D" id="2.170.270.10">
    <property type="entry name" value="SET domain"/>
    <property type="match status" value="1"/>
</dbReference>
<evidence type="ECO:0000259" key="8">
    <source>
        <dbReference type="PROSITE" id="PS51633"/>
    </source>
</evidence>
<evidence type="ECO:0000259" key="7">
    <source>
        <dbReference type="PROSITE" id="PS50280"/>
    </source>
</evidence>
<feature type="compositionally biased region" description="Basic residues" evidence="6">
    <location>
        <begin position="391"/>
        <end position="402"/>
    </location>
</feature>
<dbReference type="InterPro" id="IPR001214">
    <property type="entry name" value="SET_dom"/>
</dbReference>
<dbReference type="GO" id="GO:0035098">
    <property type="term" value="C:ESC/E(Z) complex"/>
    <property type="evidence" value="ECO:0007669"/>
    <property type="project" value="TreeGrafter"/>
</dbReference>
<dbReference type="PANTHER" id="PTHR45747">
    <property type="entry name" value="HISTONE-LYSINE N-METHYLTRANSFERASE E(Z)"/>
    <property type="match status" value="1"/>
</dbReference>
<evidence type="ECO:0000256" key="5">
    <source>
        <dbReference type="ARBA" id="ARBA00023163"/>
    </source>
</evidence>
<reference evidence="9" key="1">
    <citation type="journal article" date="2020" name="New Phytol.">
        <title>Comparative genomics reveals dynamic genome evolution in host specialist ectomycorrhizal fungi.</title>
        <authorList>
            <person name="Lofgren L.A."/>
            <person name="Nguyen N.H."/>
            <person name="Vilgalys R."/>
            <person name="Ruytinx J."/>
            <person name="Liao H.L."/>
            <person name="Branco S."/>
            <person name="Kuo A."/>
            <person name="LaButti K."/>
            <person name="Lipzen A."/>
            <person name="Andreopoulos W."/>
            <person name="Pangilinan J."/>
            <person name="Riley R."/>
            <person name="Hundley H."/>
            <person name="Na H."/>
            <person name="Barry K."/>
            <person name="Grigoriev I.V."/>
            <person name="Stajich J.E."/>
            <person name="Kennedy P.G."/>
        </authorList>
    </citation>
    <scope>NUCLEOTIDE SEQUENCE</scope>
    <source>
        <strain evidence="9">FC203</strain>
    </source>
</reference>
<dbReference type="GO" id="GO:0031507">
    <property type="term" value="P:heterochromatin formation"/>
    <property type="evidence" value="ECO:0007669"/>
    <property type="project" value="TreeGrafter"/>
</dbReference>
<organism evidence="9 10">
    <name type="scientific">Suillus fuscotomentosus</name>
    <dbReference type="NCBI Taxonomy" id="1912939"/>
    <lineage>
        <taxon>Eukaryota</taxon>
        <taxon>Fungi</taxon>
        <taxon>Dikarya</taxon>
        <taxon>Basidiomycota</taxon>
        <taxon>Agaricomycotina</taxon>
        <taxon>Agaricomycetes</taxon>
        <taxon>Agaricomycetidae</taxon>
        <taxon>Boletales</taxon>
        <taxon>Suillineae</taxon>
        <taxon>Suillaceae</taxon>
        <taxon>Suillus</taxon>
    </lineage>
</organism>
<dbReference type="SMART" id="SM00317">
    <property type="entry name" value="SET"/>
    <property type="match status" value="1"/>
</dbReference>
<keyword evidence="10" id="KW-1185">Reference proteome</keyword>
<proteinExistence type="predicted"/>
<feature type="region of interest" description="Disordered" evidence="6">
    <location>
        <begin position="586"/>
        <end position="606"/>
    </location>
</feature>
<evidence type="ECO:0000313" key="10">
    <source>
        <dbReference type="Proteomes" id="UP001195769"/>
    </source>
</evidence>
<accession>A0AAD4HL22</accession>
<dbReference type="Pfam" id="PF00856">
    <property type="entry name" value="SET"/>
    <property type="match status" value="1"/>
</dbReference>
<gene>
    <name evidence="9" type="ORF">F5891DRAFT_1034001</name>
</gene>
<feature type="domain" description="CXC" evidence="8">
    <location>
        <begin position="400"/>
        <end position="500"/>
    </location>
</feature>
<evidence type="ECO:0000313" key="9">
    <source>
        <dbReference type="EMBL" id="KAG1900432.1"/>
    </source>
</evidence>
<dbReference type="RefSeq" id="XP_041226008.1">
    <property type="nucleotide sequence ID" value="XM_041361736.1"/>
</dbReference>
<sequence length="665" mass="75857">MESILLSDGTEEGDLSNNLQSSEYTYTELRELGLRIYKEVWKQFYEWEPRECQQIIHALAGRRVPGERENYNKTIDQLLDPGTLQDSEMRIDSENPNQPLLVVTQFDAEGRSISYPLEIEEISVDPAFEAHPSYESCPPVNQSIQNLRVHDAAAFIPYGDEEKFPVMEHLDNFESFAWEEDFDPDSEMIQIETVRRLHNASNISITNIDRIRVFPKPLRESYNDGLLWQRFQRDFLRWPGGTEDDMEGACIEPAPDDLRERLSSVLATFCPNLNCLRTLCTTHKHPQFGSFGGGRPKVTNQSMRLSEGEPCGEECFRLTDESYMDKVYWENESDLETLKTILSISPDLFPCQLADLCFKPCREVFVQRSHIFPDNMLYDDDPAGDVESHTKNKTKKKGRKPRPIFEEDPDHAEFVPLEPCKHKGPCEKERCECYRRKRHCQLSCRCGVNCNRQYRGCECKRCLSNCPCVKNLRECLPGICNKCDARGATDDPCVNTRLQRNDTKAVEIRRAKHGLGAFAAEDMKPGDFIGDYVGGILTSDHVEILHHVTEYSGRNYFFEFSNANGDEMLDAAPVGNATRFLNHAPVENETESESESDFPRSDGTPRSNAELANCVAQVLLVNGEHHIGFYTTKAVARGSELLLCYGKQYWLKTGKGDNLEPSEID</sequence>
<dbReference type="GO" id="GO:0032259">
    <property type="term" value="P:methylation"/>
    <property type="evidence" value="ECO:0007669"/>
    <property type="project" value="UniProtKB-KW"/>
</dbReference>
<dbReference type="InterPro" id="IPR026489">
    <property type="entry name" value="CXC_dom"/>
</dbReference>
<evidence type="ECO:0000256" key="4">
    <source>
        <dbReference type="ARBA" id="ARBA00023015"/>
    </source>
</evidence>
<dbReference type="PANTHER" id="PTHR45747:SF4">
    <property type="entry name" value="HISTONE-LYSINE N-METHYLTRANSFERASE E(Z)"/>
    <property type="match status" value="1"/>
</dbReference>
<feature type="domain" description="SET" evidence="7">
    <location>
        <begin position="504"/>
        <end position="646"/>
    </location>
</feature>
<dbReference type="InterPro" id="IPR046341">
    <property type="entry name" value="SET_dom_sf"/>
</dbReference>
<keyword evidence="5" id="KW-0804">Transcription</keyword>
<evidence type="ECO:0000256" key="6">
    <source>
        <dbReference type="SAM" id="MobiDB-lite"/>
    </source>
</evidence>
<protein>
    <submittedName>
        <fullName evidence="9">Uncharacterized protein</fullName>
    </submittedName>
</protein>
<dbReference type="GeneID" id="64656034"/>
<dbReference type="GO" id="GO:0046976">
    <property type="term" value="F:histone H3K27 methyltransferase activity"/>
    <property type="evidence" value="ECO:0007669"/>
    <property type="project" value="TreeGrafter"/>
</dbReference>
<evidence type="ECO:0000256" key="3">
    <source>
        <dbReference type="ARBA" id="ARBA00022691"/>
    </source>
</evidence>
<comment type="caution">
    <text evidence="9">The sequence shown here is derived from an EMBL/GenBank/DDBJ whole genome shotgun (WGS) entry which is preliminary data.</text>
</comment>
<dbReference type="AlphaFoldDB" id="A0AAD4HL22"/>
<dbReference type="Proteomes" id="UP001195769">
    <property type="component" value="Unassembled WGS sequence"/>
</dbReference>
<keyword evidence="4" id="KW-0805">Transcription regulation</keyword>
<name>A0AAD4HL22_9AGAM</name>
<dbReference type="PROSITE" id="PS51633">
    <property type="entry name" value="CXC"/>
    <property type="match status" value="1"/>
</dbReference>
<feature type="region of interest" description="Disordered" evidence="6">
    <location>
        <begin position="382"/>
        <end position="408"/>
    </location>
</feature>
<keyword evidence="3" id="KW-0949">S-adenosyl-L-methionine</keyword>
<evidence type="ECO:0000256" key="1">
    <source>
        <dbReference type="ARBA" id="ARBA00022603"/>
    </source>
</evidence>
<dbReference type="PROSITE" id="PS50280">
    <property type="entry name" value="SET"/>
    <property type="match status" value="1"/>
</dbReference>
<evidence type="ECO:0000256" key="2">
    <source>
        <dbReference type="ARBA" id="ARBA00022679"/>
    </source>
</evidence>
<keyword evidence="1" id="KW-0489">Methyltransferase</keyword>
<dbReference type="GO" id="GO:0003682">
    <property type="term" value="F:chromatin binding"/>
    <property type="evidence" value="ECO:0007669"/>
    <property type="project" value="TreeGrafter"/>
</dbReference>